<comment type="subcellular location">
    <subcellularLocation>
        <location evidence="1">Membrane</location>
        <topology evidence="1">Multi-pass membrane protein</topology>
    </subcellularLocation>
</comment>
<feature type="transmembrane region" description="Helical" evidence="5">
    <location>
        <begin position="72"/>
        <end position="92"/>
    </location>
</feature>
<gene>
    <name evidence="7" type="ORF">LCGC14_3012030</name>
</gene>
<protein>
    <recommendedName>
        <fullName evidence="6">ABC transmembrane type-2 domain-containing protein</fullName>
    </recommendedName>
</protein>
<feature type="transmembrane region" description="Helical" evidence="5">
    <location>
        <begin position="184"/>
        <end position="203"/>
    </location>
</feature>
<dbReference type="PROSITE" id="PS51012">
    <property type="entry name" value="ABC_TM2"/>
    <property type="match status" value="1"/>
</dbReference>
<feature type="transmembrane region" description="Helical" evidence="5">
    <location>
        <begin position="242"/>
        <end position="260"/>
    </location>
</feature>
<keyword evidence="4 5" id="KW-0472">Membrane</keyword>
<keyword evidence="2 5" id="KW-0812">Transmembrane</keyword>
<organism evidence="7">
    <name type="scientific">marine sediment metagenome</name>
    <dbReference type="NCBI Taxonomy" id="412755"/>
    <lineage>
        <taxon>unclassified sequences</taxon>
        <taxon>metagenomes</taxon>
        <taxon>ecological metagenomes</taxon>
    </lineage>
</organism>
<proteinExistence type="predicted"/>
<name>A0A0F8WYC4_9ZZZZ</name>
<dbReference type="PIRSF" id="PIRSF006648">
    <property type="entry name" value="DrrB"/>
    <property type="match status" value="1"/>
</dbReference>
<feature type="transmembrane region" description="Helical" evidence="5">
    <location>
        <begin position="39"/>
        <end position="60"/>
    </location>
</feature>
<evidence type="ECO:0000256" key="5">
    <source>
        <dbReference type="SAM" id="Phobius"/>
    </source>
</evidence>
<comment type="caution">
    <text evidence="7">The sequence shown here is derived from an EMBL/GenBank/DDBJ whole genome shotgun (WGS) entry which is preliminary data.</text>
</comment>
<dbReference type="InterPro" id="IPR000412">
    <property type="entry name" value="ABC_2_transport"/>
</dbReference>
<accession>A0A0F8WYC4</accession>
<feature type="domain" description="ABC transmembrane type-2" evidence="6">
    <location>
        <begin position="37"/>
        <end position="263"/>
    </location>
</feature>
<dbReference type="EMBL" id="LAZR01062367">
    <property type="protein sequence ID" value="KKK61668.1"/>
    <property type="molecule type" value="Genomic_DNA"/>
</dbReference>
<evidence type="ECO:0000256" key="3">
    <source>
        <dbReference type="ARBA" id="ARBA00022989"/>
    </source>
</evidence>
<dbReference type="PANTHER" id="PTHR43229">
    <property type="entry name" value="NODULATION PROTEIN J"/>
    <property type="match status" value="1"/>
</dbReference>
<dbReference type="PRINTS" id="PR00164">
    <property type="entry name" value="ABC2TRNSPORT"/>
</dbReference>
<dbReference type="InterPro" id="IPR013525">
    <property type="entry name" value="ABC2_TM"/>
</dbReference>
<dbReference type="InterPro" id="IPR047817">
    <property type="entry name" value="ABC2_TM_bact-type"/>
</dbReference>
<dbReference type="PANTHER" id="PTHR43229:SF2">
    <property type="entry name" value="NODULATION PROTEIN J"/>
    <property type="match status" value="1"/>
</dbReference>
<evidence type="ECO:0000313" key="7">
    <source>
        <dbReference type="EMBL" id="KKK61668.1"/>
    </source>
</evidence>
<dbReference type="Pfam" id="PF01061">
    <property type="entry name" value="ABC2_membrane"/>
    <property type="match status" value="1"/>
</dbReference>
<sequence length="266" mass="29994">MTAIATRRPAFRWPDVSLRALRVWQRNRDVYLRLWKSEIVWPVVEPLITLFALGVGLGGLVDLESGQPYIEFIVPGLLAVWPMWSASAECGWGSFFRMENQRTYDAIVATPVSVEDVITGEILWGATRALISTAYILVVVVAWGLVDSPLVILVLPMAVLPGLMFASISLSYTSVAWSISSLNYFFAVFITPMFWLSGMFFPIERLPEWGQKVAWWIPASHAVEVYRGLASGNLEWSHLGDVAWMVVVTAIFYMVALFSMRRRLVK</sequence>
<evidence type="ECO:0000259" key="6">
    <source>
        <dbReference type="PROSITE" id="PS51012"/>
    </source>
</evidence>
<feature type="transmembrane region" description="Helical" evidence="5">
    <location>
        <begin position="129"/>
        <end position="146"/>
    </location>
</feature>
<evidence type="ECO:0000256" key="1">
    <source>
        <dbReference type="ARBA" id="ARBA00004141"/>
    </source>
</evidence>
<evidence type="ECO:0000256" key="2">
    <source>
        <dbReference type="ARBA" id="ARBA00022692"/>
    </source>
</evidence>
<dbReference type="GO" id="GO:0140359">
    <property type="term" value="F:ABC-type transporter activity"/>
    <property type="evidence" value="ECO:0007669"/>
    <property type="project" value="InterPro"/>
</dbReference>
<keyword evidence="3 5" id="KW-1133">Transmembrane helix</keyword>
<dbReference type="InterPro" id="IPR051784">
    <property type="entry name" value="Nod_factor_ABC_transporter"/>
</dbReference>
<reference evidence="7" key="1">
    <citation type="journal article" date="2015" name="Nature">
        <title>Complex archaea that bridge the gap between prokaryotes and eukaryotes.</title>
        <authorList>
            <person name="Spang A."/>
            <person name="Saw J.H."/>
            <person name="Jorgensen S.L."/>
            <person name="Zaremba-Niedzwiedzka K."/>
            <person name="Martijn J."/>
            <person name="Lind A.E."/>
            <person name="van Eijk R."/>
            <person name="Schleper C."/>
            <person name="Guy L."/>
            <person name="Ettema T.J."/>
        </authorList>
    </citation>
    <scope>NUCLEOTIDE SEQUENCE</scope>
</reference>
<dbReference type="GO" id="GO:0043190">
    <property type="term" value="C:ATP-binding cassette (ABC) transporter complex"/>
    <property type="evidence" value="ECO:0007669"/>
    <property type="project" value="InterPro"/>
</dbReference>
<dbReference type="AlphaFoldDB" id="A0A0F8WYC4"/>
<feature type="transmembrane region" description="Helical" evidence="5">
    <location>
        <begin position="152"/>
        <end position="172"/>
    </location>
</feature>
<evidence type="ECO:0000256" key="4">
    <source>
        <dbReference type="ARBA" id="ARBA00023136"/>
    </source>
</evidence>